<gene>
    <name evidence="1" type="ORF">HPBE_LOCUS11553</name>
</gene>
<proteinExistence type="predicted"/>
<keyword evidence="2" id="KW-1185">Reference proteome</keyword>
<dbReference type="OrthoDB" id="5867570at2759"/>
<evidence type="ECO:0000313" key="3">
    <source>
        <dbReference type="WBParaSite" id="HPBE_0001155201-mRNA-1"/>
    </source>
</evidence>
<organism evidence="1">
    <name type="scientific">Heligmosomoides polygyrus</name>
    <name type="common">Parasitic roundworm</name>
    <dbReference type="NCBI Taxonomy" id="6339"/>
    <lineage>
        <taxon>Eukaryota</taxon>
        <taxon>Metazoa</taxon>
        <taxon>Ecdysozoa</taxon>
        <taxon>Nematoda</taxon>
        <taxon>Chromadorea</taxon>
        <taxon>Rhabditida</taxon>
        <taxon>Rhabditina</taxon>
        <taxon>Rhabditomorpha</taxon>
        <taxon>Strongyloidea</taxon>
        <taxon>Heligmosomidae</taxon>
        <taxon>Heligmosomoides</taxon>
    </lineage>
</organism>
<dbReference type="WBParaSite" id="HPBE_0001155201-mRNA-1">
    <property type="protein sequence ID" value="HPBE_0001155201-mRNA-1"/>
    <property type="gene ID" value="HPBE_0001155201"/>
</dbReference>
<dbReference type="AlphaFoldDB" id="A0A3P8AD92"/>
<sequence length="193" mass="22116">MPVSVGSPAGTATARSLRSAAATKTLLVNDVERSGALKSASFYHEGRRYLVTSLQQWNLAKTLPDIMENGEFVLGLKVWLCFFREAEMWGAKMLCDGDDTTFVRHLESARSHSNRTHYRVDRRHFRRMRNALVQPKLEAVRFKAKEALPHSAKPNEFHPEGFLYQTQFIQTFLRLFLCPSVHLFRCADGQNEE</sequence>
<evidence type="ECO:0000313" key="2">
    <source>
        <dbReference type="Proteomes" id="UP000050761"/>
    </source>
</evidence>
<evidence type="ECO:0000313" key="1">
    <source>
        <dbReference type="EMBL" id="VDO89023.1"/>
    </source>
</evidence>
<protein>
    <submittedName>
        <fullName evidence="1 3">Uncharacterized protein</fullName>
    </submittedName>
</protein>
<accession>A0A3P8AD92</accession>
<reference evidence="3" key="2">
    <citation type="submission" date="2019-09" db="UniProtKB">
        <authorList>
            <consortium name="WormBaseParasite"/>
        </authorList>
    </citation>
    <scope>IDENTIFICATION</scope>
</reference>
<name>A0A3P8AD92_HELPZ</name>
<reference evidence="1 2" key="1">
    <citation type="submission" date="2018-11" db="EMBL/GenBank/DDBJ databases">
        <authorList>
            <consortium name="Pathogen Informatics"/>
        </authorList>
    </citation>
    <scope>NUCLEOTIDE SEQUENCE [LARGE SCALE GENOMIC DNA]</scope>
</reference>
<dbReference type="EMBL" id="UZAH01027146">
    <property type="protein sequence ID" value="VDO89023.1"/>
    <property type="molecule type" value="Genomic_DNA"/>
</dbReference>
<dbReference type="Proteomes" id="UP000050761">
    <property type="component" value="Unassembled WGS sequence"/>
</dbReference>